<dbReference type="InterPro" id="IPR036873">
    <property type="entry name" value="Rhodanese-like_dom_sf"/>
</dbReference>
<dbReference type="PROSITE" id="PS50206">
    <property type="entry name" value="RHODANESE_3"/>
    <property type="match status" value="1"/>
</dbReference>
<dbReference type="Gene3D" id="3.40.250.10">
    <property type="entry name" value="Rhodanese-like domain"/>
    <property type="match status" value="1"/>
</dbReference>
<dbReference type="Pfam" id="PF00581">
    <property type="entry name" value="Rhodanese"/>
    <property type="match status" value="1"/>
</dbReference>
<evidence type="ECO:0000256" key="1">
    <source>
        <dbReference type="SAM" id="SignalP"/>
    </source>
</evidence>
<feature type="chain" id="PRO_5045858145" evidence="1">
    <location>
        <begin position="23"/>
        <end position="93"/>
    </location>
</feature>
<dbReference type="EMBL" id="CP092109">
    <property type="protein sequence ID" value="UWZ79102.1"/>
    <property type="molecule type" value="Genomic_DNA"/>
</dbReference>
<sequence length="93" mass="10478">MKNFGYALVLIALLLAAPNIWAQNIPNLPAGEVKNLLDQKQHVLIVDTRTTEEYARGHLPTAINIPPQQFSAIQIHLPQDRSIPLIFYCRGYT</sequence>
<dbReference type="RefSeq" id="WP_260747458.1">
    <property type="nucleotide sequence ID" value="NZ_CP092109.1"/>
</dbReference>
<dbReference type="Proteomes" id="UP001060414">
    <property type="component" value="Chromosome"/>
</dbReference>
<organism evidence="3 4">
    <name type="scientific">Geoalkalibacter halelectricus</name>
    <dbReference type="NCBI Taxonomy" id="2847045"/>
    <lineage>
        <taxon>Bacteria</taxon>
        <taxon>Pseudomonadati</taxon>
        <taxon>Thermodesulfobacteriota</taxon>
        <taxon>Desulfuromonadia</taxon>
        <taxon>Desulfuromonadales</taxon>
        <taxon>Geoalkalibacteraceae</taxon>
        <taxon>Geoalkalibacter</taxon>
    </lineage>
</organism>
<keyword evidence="1" id="KW-0732">Signal</keyword>
<protein>
    <submittedName>
        <fullName evidence="3">Rhodanese-like domain-containing protein</fullName>
    </submittedName>
</protein>
<dbReference type="CDD" id="cd00158">
    <property type="entry name" value="RHOD"/>
    <property type="match status" value="1"/>
</dbReference>
<feature type="domain" description="Rhodanese" evidence="2">
    <location>
        <begin position="39"/>
        <end position="91"/>
    </location>
</feature>
<evidence type="ECO:0000259" key="2">
    <source>
        <dbReference type="PROSITE" id="PS50206"/>
    </source>
</evidence>
<evidence type="ECO:0000313" key="3">
    <source>
        <dbReference type="EMBL" id="UWZ79102.1"/>
    </source>
</evidence>
<evidence type="ECO:0000313" key="4">
    <source>
        <dbReference type="Proteomes" id="UP001060414"/>
    </source>
</evidence>
<accession>A0ABY5ZMD3</accession>
<proteinExistence type="predicted"/>
<gene>
    <name evidence="3" type="ORF">L9S41_15665</name>
</gene>
<name>A0ABY5ZMD3_9BACT</name>
<dbReference type="SUPFAM" id="SSF52821">
    <property type="entry name" value="Rhodanese/Cell cycle control phosphatase"/>
    <property type="match status" value="1"/>
</dbReference>
<feature type="signal peptide" evidence="1">
    <location>
        <begin position="1"/>
        <end position="22"/>
    </location>
</feature>
<dbReference type="InterPro" id="IPR001763">
    <property type="entry name" value="Rhodanese-like_dom"/>
</dbReference>
<reference evidence="3" key="1">
    <citation type="journal article" date="2022" name="Environ. Microbiol.">
        <title>Geoalkalibacter halelectricus SAP #1 sp. nov. possessing extracellular electron transfer and mineral#reducing capabilities from a haloalkaline environment.</title>
        <authorList>
            <person name="Yadav S."/>
            <person name="Singh R."/>
            <person name="Sundharam S.S."/>
            <person name="Chaudhary S."/>
            <person name="Krishnamurthi S."/>
            <person name="Patil S.A."/>
        </authorList>
    </citation>
    <scope>NUCLEOTIDE SEQUENCE</scope>
    <source>
        <strain evidence="3">SAP-1</strain>
    </source>
</reference>
<keyword evidence="4" id="KW-1185">Reference proteome</keyword>